<dbReference type="Proteomes" id="UP000002640">
    <property type="component" value="Unassembled WGS sequence"/>
</dbReference>
<name>G5AFR7_PHYSP</name>
<dbReference type="RefSeq" id="XP_009538964.1">
    <property type="nucleotide sequence ID" value="XM_009540669.1"/>
</dbReference>
<feature type="compositionally biased region" description="Polar residues" evidence="1">
    <location>
        <begin position="27"/>
        <end position="38"/>
    </location>
</feature>
<keyword evidence="3" id="KW-1185">Reference proteome</keyword>
<sequence>MASESSSWHGSAPAGADIDMGEDGQATGRQMNENQAGSRTKRQRARTDQDAEAAGCEEEELIGDMSEGEWGALQSEFQTTNTVISFSMSGGYVYVDDCRMYSKHFQRDILEPCRANGVLFEDNKLSEVESVKKGAGRIRKHVTSLTGIPVKLDRALWLMLKPGFLEVKGVQIWMQPLFTGRKNMNLTLNELEYVKCNRVSFGQLLAALRQWGGA</sequence>
<dbReference type="InParanoid" id="G5AFR7"/>
<proteinExistence type="predicted"/>
<accession>G5AFR7</accession>
<dbReference type="KEGG" id="psoj:PHYSODRAFT_307719"/>
<organism evidence="2 3">
    <name type="scientific">Phytophthora sojae (strain P6497)</name>
    <name type="common">Soybean stem and root rot agent</name>
    <name type="synonym">Phytophthora megasperma f. sp. glycines</name>
    <dbReference type="NCBI Taxonomy" id="1094619"/>
    <lineage>
        <taxon>Eukaryota</taxon>
        <taxon>Sar</taxon>
        <taxon>Stramenopiles</taxon>
        <taxon>Oomycota</taxon>
        <taxon>Peronosporomycetes</taxon>
        <taxon>Peronosporales</taxon>
        <taxon>Peronosporaceae</taxon>
        <taxon>Phytophthora</taxon>
    </lineage>
</organism>
<dbReference type="AlphaFoldDB" id="G5AFR7"/>
<dbReference type="EMBL" id="JH159166">
    <property type="protein sequence ID" value="EGZ05433.1"/>
    <property type="molecule type" value="Genomic_DNA"/>
</dbReference>
<protein>
    <submittedName>
        <fullName evidence="2">Uncharacterized protein</fullName>
    </submittedName>
</protein>
<evidence type="ECO:0000313" key="2">
    <source>
        <dbReference type="EMBL" id="EGZ05433.1"/>
    </source>
</evidence>
<evidence type="ECO:0000256" key="1">
    <source>
        <dbReference type="SAM" id="MobiDB-lite"/>
    </source>
</evidence>
<gene>
    <name evidence="2" type="ORF">PHYSODRAFT_307719</name>
</gene>
<dbReference type="GeneID" id="20642919"/>
<feature type="region of interest" description="Disordered" evidence="1">
    <location>
        <begin position="1"/>
        <end position="59"/>
    </location>
</feature>
<reference evidence="2 3" key="1">
    <citation type="journal article" date="2006" name="Science">
        <title>Phytophthora genome sequences uncover evolutionary origins and mechanisms of pathogenesis.</title>
        <authorList>
            <person name="Tyler B.M."/>
            <person name="Tripathy S."/>
            <person name="Zhang X."/>
            <person name="Dehal P."/>
            <person name="Jiang R.H."/>
            <person name="Aerts A."/>
            <person name="Arredondo F.D."/>
            <person name="Baxter L."/>
            <person name="Bensasson D."/>
            <person name="Beynon J.L."/>
            <person name="Chapman J."/>
            <person name="Damasceno C.M."/>
            <person name="Dorrance A.E."/>
            <person name="Dou D."/>
            <person name="Dickerman A.W."/>
            <person name="Dubchak I.L."/>
            <person name="Garbelotto M."/>
            <person name="Gijzen M."/>
            <person name="Gordon S.G."/>
            <person name="Govers F."/>
            <person name="Grunwald N.J."/>
            <person name="Huang W."/>
            <person name="Ivors K.L."/>
            <person name="Jones R.W."/>
            <person name="Kamoun S."/>
            <person name="Krampis K."/>
            <person name="Lamour K.H."/>
            <person name="Lee M.K."/>
            <person name="McDonald W.H."/>
            <person name="Medina M."/>
            <person name="Meijer H.J."/>
            <person name="Nordberg E.K."/>
            <person name="Maclean D.J."/>
            <person name="Ospina-Giraldo M.D."/>
            <person name="Morris P.F."/>
            <person name="Phuntumart V."/>
            <person name="Putnam N.H."/>
            <person name="Rash S."/>
            <person name="Rose J.K."/>
            <person name="Sakihama Y."/>
            <person name="Salamov A.A."/>
            <person name="Savidor A."/>
            <person name="Scheuring C.F."/>
            <person name="Smith B.M."/>
            <person name="Sobral B.W."/>
            <person name="Terry A."/>
            <person name="Torto-Alalibo T.A."/>
            <person name="Win J."/>
            <person name="Xu Z."/>
            <person name="Zhang H."/>
            <person name="Grigoriev I.V."/>
            <person name="Rokhsar D.S."/>
            <person name="Boore J.L."/>
        </authorList>
    </citation>
    <scope>NUCLEOTIDE SEQUENCE [LARGE SCALE GENOMIC DNA]</scope>
    <source>
        <strain evidence="2 3">P6497</strain>
    </source>
</reference>
<evidence type="ECO:0000313" key="3">
    <source>
        <dbReference type="Proteomes" id="UP000002640"/>
    </source>
</evidence>